<reference evidence="2 3" key="1">
    <citation type="journal article" date="2022" name="BMC Genomics">
        <title>Comparative genome analysis of mycobacteria focusing on tRNA and non-coding RNA.</title>
        <authorList>
            <person name="Behra P.R.K."/>
            <person name="Pettersson B.M.F."/>
            <person name="Ramesh M."/>
            <person name="Das S."/>
            <person name="Dasgupta S."/>
            <person name="Kirsebom L.A."/>
        </authorList>
    </citation>
    <scope>NUCLEOTIDE SEQUENCE [LARGE SCALE GENOMIC DNA]</scope>
    <source>
        <strain evidence="2 3">DSM 44078</strain>
    </source>
</reference>
<dbReference type="PANTHER" id="PTHR33442:SF5">
    <property type="entry name" value="BIFUNCTIONAL TRANS-3-HYDROXY-L-PROLINE DEHYDRATASE_2-EPIMERASE"/>
    <property type="match status" value="1"/>
</dbReference>
<dbReference type="Pfam" id="PF05544">
    <property type="entry name" value="Pro_racemase"/>
    <property type="match status" value="1"/>
</dbReference>
<dbReference type="PIRSF" id="PIRSF029792">
    <property type="entry name" value="Pro_racemase"/>
    <property type="match status" value="1"/>
</dbReference>
<evidence type="ECO:0000313" key="2">
    <source>
        <dbReference type="EMBL" id="MCV7226955.1"/>
    </source>
</evidence>
<protein>
    <submittedName>
        <fullName evidence="2">Proline racemase family protein</fullName>
    </submittedName>
</protein>
<proteinExistence type="inferred from homology"/>
<keyword evidence="3" id="KW-1185">Reference proteome</keyword>
<dbReference type="Proteomes" id="UP001526201">
    <property type="component" value="Unassembled WGS sequence"/>
</dbReference>
<evidence type="ECO:0000256" key="1">
    <source>
        <dbReference type="ARBA" id="ARBA00007529"/>
    </source>
</evidence>
<dbReference type="SUPFAM" id="SSF54506">
    <property type="entry name" value="Diaminopimelate epimerase-like"/>
    <property type="match status" value="1"/>
</dbReference>
<evidence type="ECO:0000313" key="3">
    <source>
        <dbReference type="Proteomes" id="UP001526201"/>
    </source>
</evidence>
<comment type="caution">
    <text evidence="2">The sequence shown here is derived from an EMBL/GenBank/DDBJ whole genome shotgun (WGS) entry which is preliminary data.</text>
</comment>
<name>A0ABT3CBU7_9MYCO</name>
<dbReference type="EMBL" id="JACKTY010000028">
    <property type="protein sequence ID" value="MCV7226955.1"/>
    <property type="molecule type" value="Genomic_DNA"/>
</dbReference>
<organism evidence="2 3">
    <name type="scientific">Mycolicibacterium komossense</name>
    <dbReference type="NCBI Taxonomy" id="1779"/>
    <lineage>
        <taxon>Bacteria</taxon>
        <taxon>Bacillati</taxon>
        <taxon>Actinomycetota</taxon>
        <taxon>Actinomycetes</taxon>
        <taxon>Mycobacteriales</taxon>
        <taxon>Mycobacteriaceae</taxon>
        <taxon>Mycolicibacterium</taxon>
    </lineage>
</organism>
<dbReference type="InterPro" id="IPR008794">
    <property type="entry name" value="Pro_racemase_fam"/>
</dbReference>
<dbReference type="SFLD" id="SFLDS00028">
    <property type="entry name" value="Proline_Racemase"/>
    <property type="match status" value="1"/>
</dbReference>
<accession>A0ABT3CBU7</accession>
<dbReference type="PANTHER" id="PTHR33442">
    <property type="entry name" value="TRANS-3-HYDROXY-L-PROLINE DEHYDRATASE"/>
    <property type="match status" value="1"/>
</dbReference>
<gene>
    <name evidence="2" type="ORF">H7J73_13045</name>
</gene>
<comment type="similarity">
    <text evidence="1">Belongs to the proline racemase family.</text>
</comment>
<sequence length="350" mass="37100">MRFSNMVDVVGCHAEGEIGNVVVGGIGNVPGHTMLDKRNYLQDHRDDLRQRLLHEPRGNVVRSTNVVLPSNNPAAAMGYVIMESTEYPVMSGSNTICVATVLLETGMVPMTEPVTTLTLESPAGLIDLECTCRDGKVTSVRFVNQPAFVYHLDAPIEVPGYGTVIVDVAWGGMAYVLVDAASVGFALEPSEARDLCVVGQQIKTSAAEQLSAVHPENPEFPGITQTEFTTPLQRIDGALTARNAVIVSPGRIDRSACGTGTSARLAAIHARGQIKPGEHFIHRSILDTHFDGVIESVTTVGGVPAIVPSIAGQAWITDFSKVGVDPSDPFPTGFTLSDTWLGPQAGSATS</sequence>
<dbReference type="RefSeq" id="WP_264067836.1">
    <property type="nucleotide sequence ID" value="NZ_JACKTY010000028.1"/>
</dbReference>
<dbReference type="Gene3D" id="3.10.310.10">
    <property type="entry name" value="Diaminopimelate Epimerase, Chain A, domain 1"/>
    <property type="match status" value="2"/>
</dbReference>